<keyword evidence="3" id="KW-1185">Reference proteome</keyword>
<dbReference type="KEGG" id="mten:GWK48_07440"/>
<keyword evidence="1" id="KW-0812">Transmembrane</keyword>
<reference evidence="2 3" key="1">
    <citation type="submission" date="2020-02" db="EMBL/GenBank/DDBJ databases">
        <title>Comparative genome analysis reveals the metabolism and evolution of the thermophilic archaeal genus Metallosphaera.</title>
        <authorList>
            <person name="Jiang C."/>
        </authorList>
    </citation>
    <scope>NUCLEOTIDE SEQUENCE [LARGE SCALE GENOMIC DNA]</scope>
    <source>
        <strain evidence="2 3">Ric-A</strain>
    </source>
</reference>
<keyword evidence="1" id="KW-1133">Transmembrane helix</keyword>
<evidence type="ECO:0000313" key="3">
    <source>
        <dbReference type="Proteomes" id="UP000509301"/>
    </source>
</evidence>
<protein>
    <submittedName>
        <fullName evidence="2">Uncharacterized protein</fullName>
    </submittedName>
</protein>
<name>A0A6N0NX89_9CREN</name>
<evidence type="ECO:0000256" key="1">
    <source>
        <dbReference type="SAM" id="Phobius"/>
    </source>
</evidence>
<evidence type="ECO:0000313" key="2">
    <source>
        <dbReference type="EMBL" id="QKR00229.1"/>
    </source>
</evidence>
<dbReference type="AlphaFoldDB" id="A0A6N0NX89"/>
<organism evidence="2 3">
    <name type="scientific">Metallosphaera tengchongensis</name>
    <dbReference type="NCBI Taxonomy" id="1532350"/>
    <lineage>
        <taxon>Archaea</taxon>
        <taxon>Thermoproteota</taxon>
        <taxon>Thermoprotei</taxon>
        <taxon>Sulfolobales</taxon>
        <taxon>Sulfolobaceae</taxon>
        <taxon>Metallosphaera</taxon>
    </lineage>
</organism>
<dbReference type="EMBL" id="CP049074">
    <property type="protein sequence ID" value="QKR00229.1"/>
    <property type="molecule type" value="Genomic_DNA"/>
</dbReference>
<proteinExistence type="predicted"/>
<dbReference type="Proteomes" id="UP000509301">
    <property type="component" value="Chromosome"/>
</dbReference>
<sequence length="289" mass="32935">MIGSILIYFGVRSNSLVYVPHKVVTGSYFEETKYATTFYINNSILFNNKTVINSSSMFTALVEKLNVNGTFITNALSYTGNYTVNETVMTPVWTKSLGIIERGNLTEKFFSYTPNFTSIGKLVSEINKELKIRDFGYELEVNITVEGNAKYQNGTVPFYLTDGFLIRNSSYNVSVIIGQDSRESGNFYTFITVPTKTGYNYSYFYAAAVLIFAGPIEYFFIRKPDIKRVIARNSIQGSAPPANLTSIELKRPQDMLRLMKQYNTKPISYEDGFYIVHENLAYIYHVRET</sequence>
<dbReference type="OrthoDB" id="43450at2157"/>
<accession>A0A6N0NX89</accession>
<keyword evidence="1" id="KW-0472">Membrane</keyword>
<feature type="transmembrane region" description="Helical" evidence="1">
    <location>
        <begin position="203"/>
        <end position="221"/>
    </location>
</feature>
<gene>
    <name evidence="2" type="ORF">GWK48_07440</name>
</gene>